<evidence type="ECO:0000313" key="3">
    <source>
        <dbReference type="EMBL" id="RPB07125.1"/>
    </source>
</evidence>
<name>A0A3N4KMT4_9PEZI</name>
<dbReference type="InterPro" id="IPR014010">
    <property type="entry name" value="REJ_dom"/>
</dbReference>
<accession>A0A3N4KMT4</accession>
<protein>
    <recommendedName>
        <fullName evidence="2">REJ domain-containing protein</fullName>
    </recommendedName>
</protein>
<dbReference type="PROSITE" id="PS51111">
    <property type="entry name" value="REJ"/>
    <property type="match status" value="1"/>
</dbReference>
<dbReference type="EMBL" id="ML119194">
    <property type="protein sequence ID" value="RPB07125.1"/>
    <property type="molecule type" value="Genomic_DNA"/>
</dbReference>
<feature type="compositionally biased region" description="Polar residues" evidence="1">
    <location>
        <begin position="1"/>
        <end position="18"/>
    </location>
</feature>
<dbReference type="GO" id="GO:0016020">
    <property type="term" value="C:membrane"/>
    <property type="evidence" value="ECO:0007669"/>
    <property type="project" value="UniProtKB-SubCell"/>
</dbReference>
<keyword evidence="4" id="KW-1185">Reference proteome</keyword>
<feature type="region of interest" description="Disordered" evidence="1">
    <location>
        <begin position="136"/>
        <end position="168"/>
    </location>
</feature>
<sequence>MFSFLSSSPHATSCSYSRPTARGYSTLPFRHPDSRIASGPERDVPLSTELNPLTRMRRSSHPLLKPVGASDRDTQTTSPSRLPLSTSYWHSVNSLEVSADLLPKPTITHGVSDLTVAKHSFLTLREVPSLGLTPLYGPSQATHSTESASPLTQPHRPGTTTEATPSKHGRYLRLRPHYILRKSSSKVTTVKTTNRLRLTLTILNGLLPDKQTPRLLYLNTPLSLSHLVLLSAGLPVKKVTMTLPQPQINLLG</sequence>
<dbReference type="Proteomes" id="UP000277580">
    <property type="component" value="Unassembled WGS sequence"/>
</dbReference>
<proteinExistence type="predicted"/>
<organism evidence="3 4">
    <name type="scientific">Morchella conica CCBAS932</name>
    <dbReference type="NCBI Taxonomy" id="1392247"/>
    <lineage>
        <taxon>Eukaryota</taxon>
        <taxon>Fungi</taxon>
        <taxon>Dikarya</taxon>
        <taxon>Ascomycota</taxon>
        <taxon>Pezizomycotina</taxon>
        <taxon>Pezizomycetes</taxon>
        <taxon>Pezizales</taxon>
        <taxon>Morchellaceae</taxon>
        <taxon>Morchella</taxon>
    </lineage>
</organism>
<evidence type="ECO:0000259" key="2">
    <source>
        <dbReference type="PROSITE" id="PS51111"/>
    </source>
</evidence>
<feature type="compositionally biased region" description="Basic and acidic residues" evidence="1">
    <location>
        <begin position="30"/>
        <end position="44"/>
    </location>
</feature>
<dbReference type="InParanoid" id="A0A3N4KMT4"/>
<feature type="region of interest" description="Disordered" evidence="1">
    <location>
        <begin position="1"/>
        <end position="82"/>
    </location>
</feature>
<evidence type="ECO:0000313" key="4">
    <source>
        <dbReference type="Proteomes" id="UP000277580"/>
    </source>
</evidence>
<dbReference type="AlphaFoldDB" id="A0A3N4KMT4"/>
<reference evidence="3 4" key="1">
    <citation type="journal article" date="2018" name="Nat. Ecol. Evol.">
        <title>Pezizomycetes genomes reveal the molecular basis of ectomycorrhizal truffle lifestyle.</title>
        <authorList>
            <person name="Murat C."/>
            <person name="Payen T."/>
            <person name="Noel B."/>
            <person name="Kuo A."/>
            <person name="Morin E."/>
            <person name="Chen J."/>
            <person name="Kohler A."/>
            <person name="Krizsan K."/>
            <person name="Balestrini R."/>
            <person name="Da Silva C."/>
            <person name="Montanini B."/>
            <person name="Hainaut M."/>
            <person name="Levati E."/>
            <person name="Barry K.W."/>
            <person name="Belfiori B."/>
            <person name="Cichocki N."/>
            <person name="Clum A."/>
            <person name="Dockter R.B."/>
            <person name="Fauchery L."/>
            <person name="Guy J."/>
            <person name="Iotti M."/>
            <person name="Le Tacon F."/>
            <person name="Lindquist E.A."/>
            <person name="Lipzen A."/>
            <person name="Malagnac F."/>
            <person name="Mello A."/>
            <person name="Molinier V."/>
            <person name="Miyauchi S."/>
            <person name="Poulain J."/>
            <person name="Riccioni C."/>
            <person name="Rubini A."/>
            <person name="Sitrit Y."/>
            <person name="Splivallo R."/>
            <person name="Traeger S."/>
            <person name="Wang M."/>
            <person name="Zifcakova L."/>
            <person name="Wipf D."/>
            <person name="Zambonelli A."/>
            <person name="Paolocci F."/>
            <person name="Nowrousian M."/>
            <person name="Ottonello S."/>
            <person name="Baldrian P."/>
            <person name="Spatafora J.W."/>
            <person name="Henrissat B."/>
            <person name="Nagy L.G."/>
            <person name="Aury J.M."/>
            <person name="Wincker P."/>
            <person name="Grigoriev I.V."/>
            <person name="Bonfante P."/>
            <person name="Martin F.M."/>
        </authorList>
    </citation>
    <scope>NUCLEOTIDE SEQUENCE [LARGE SCALE GENOMIC DNA]</scope>
    <source>
        <strain evidence="3 4">CCBAS932</strain>
    </source>
</reference>
<evidence type="ECO:0000256" key="1">
    <source>
        <dbReference type="SAM" id="MobiDB-lite"/>
    </source>
</evidence>
<feature type="compositionally biased region" description="Polar residues" evidence="1">
    <location>
        <begin position="139"/>
        <end position="164"/>
    </location>
</feature>
<feature type="domain" description="REJ" evidence="2">
    <location>
        <begin position="1"/>
        <end position="43"/>
    </location>
</feature>
<gene>
    <name evidence="3" type="ORF">P167DRAFT_549993</name>
</gene>